<evidence type="ECO:0000313" key="2">
    <source>
        <dbReference type="EMBL" id="KAK2631180.1"/>
    </source>
</evidence>
<sequence>MKKKKKKSQSIEKSEGMFHDGTHAPITMPTLEEQSSWARKPVDFSGANLIQRIEGMRMSVRFGELLPNAWERKVL</sequence>
<keyword evidence="3" id="KW-1185">Reference proteome</keyword>
<evidence type="ECO:0000313" key="3">
    <source>
        <dbReference type="Proteomes" id="UP000030711"/>
    </source>
</evidence>
<dbReference type="AlphaFoldDB" id="A0AAD9T894"/>
<feature type="compositionally biased region" description="Basic and acidic residues" evidence="1">
    <location>
        <begin position="9"/>
        <end position="22"/>
    </location>
</feature>
<reference evidence="2 3" key="1">
    <citation type="journal article" date="2014" name="Nature">
        <title>The genome of Eucalyptus grandis.</title>
        <authorList>
            <person name="Myburg A.A."/>
            <person name="Grattapaglia D."/>
            <person name="Tuskan G.A."/>
            <person name="Hellsten U."/>
            <person name="Hayes R.D."/>
            <person name="Grimwood J."/>
            <person name="Jenkins J."/>
            <person name="Lindquist E."/>
            <person name="Tice H."/>
            <person name="Bauer D."/>
            <person name="Goodstein D.M."/>
            <person name="Dubchak I."/>
            <person name="Poliakov A."/>
            <person name="Mizrachi E."/>
            <person name="Kullan A.R."/>
            <person name="Hussey S.G."/>
            <person name="Pinard D."/>
            <person name="van der Merwe K."/>
            <person name="Singh P."/>
            <person name="van Jaarsveld I."/>
            <person name="Silva-Junior O.B."/>
            <person name="Togawa R.C."/>
            <person name="Pappas M.R."/>
            <person name="Faria D.A."/>
            <person name="Sansaloni C.P."/>
            <person name="Petroli C.D."/>
            <person name="Yang X."/>
            <person name="Ranjan P."/>
            <person name="Tschaplinski T.J."/>
            <person name="Ye C.Y."/>
            <person name="Li T."/>
            <person name="Sterck L."/>
            <person name="Vanneste K."/>
            <person name="Murat F."/>
            <person name="Soler M."/>
            <person name="Clemente H.S."/>
            <person name="Saidi N."/>
            <person name="Cassan-Wang H."/>
            <person name="Dunand C."/>
            <person name="Hefer C.A."/>
            <person name="Bornberg-Bauer E."/>
            <person name="Kersting A.R."/>
            <person name="Vining K."/>
            <person name="Amarasinghe V."/>
            <person name="Ranik M."/>
            <person name="Naithani S."/>
            <person name="Elser J."/>
            <person name="Boyd A.E."/>
            <person name="Liston A."/>
            <person name="Spatafora J.W."/>
            <person name="Dharmwardhana P."/>
            <person name="Raja R."/>
            <person name="Sullivan C."/>
            <person name="Romanel E."/>
            <person name="Alves-Ferreira M."/>
            <person name="Kulheim C."/>
            <person name="Foley W."/>
            <person name="Carocha V."/>
            <person name="Paiva J."/>
            <person name="Kudrna D."/>
            <person name="Brommonschenkel S.H."/>
            <person name="Pasquali G."/>
            <person name="Byrne M."/>
            <person name="Rigault P."/>
            <person name="Tibbits J."/>
            <person name="Spokevicius A."/>
            <person name="Jones R.C."/>
            <person name="Steane D.A."/>
            <person name="Vaillancourt R.E."/>
            <person name="Potts B.M."/>
            <person name="Joubert F."/>
            <person name="Barry K."/>
            <person name="Pappas G.J."/>
            <person name="Strauss S.H."/>
            <person name="Jaiswal P."/>
            <person name="Grima-Pettenati J."/>
            <person name="Salse J."/>
            <person name="Van de Peer Y."/>
            <person name="Rokhsar D.S."/>
            <person name="Schmutz J."/>
        </authorList>
    </citation>
    <scope>NUCLEOTIDE SEQUENCE [LARGE SCALE GENOMIC DNA]</scope>
    <source>
        <strain evidence="3">cv. BRASUZ1</strain>
        <tissue evidence="2">Leaf extractions</tissue>
    </source>
</reference>
<organism evidence="2 3">
    <name type="scientific">Eucalyptus grandis</name>
    <name type="common">Flooded gum</name>
    <dbReference type="NCBI Taxonomy" id="71139"/>
    <lineage>
        <taxon>Eukaryota</taxon>
        <taxon>Viridiplantae</taxon>
        <taxon>Streptophyta</taxon>
        <taxon>Embryophyta</taxon>
        <taxon>Tracheophyta</taxon>
        <taxon>Spermatophyta</taxon>
        <taxon>Magnoliopsida</taxon>
        <taxon>eudicotyledons</taxon>
        <taxon>Gunneridae</taxon>
        <taxon>Pentapetalae</taxon>
        <taxon>rosids</taxon>
        <taxon>malvids</taxon>
        <taxon>Myrtales</taxon>
        <taxon>Myrtaceae</taxon>
        <taxon>Myrtoideae</taxon>
        <taxon>Eucalypteae</taxon>
        <taxon>Eucalyptus</taxon>
    </lineage>
</organism>
<accession>A0AAD9T894</accession>
<evidence type="ECO:0000256" key="1">
    <source>
        <dbReference type="SAM" id="MobiDB-lite"/>
    </source>
</evidence>
<comment type="caution">
    <text evidence="2">The sequence shown here is derived from an EMBL/GenBank/DDBJ whole genome shotgun (WGS) entry which is preliminary data.</text>
</comment>
<feature type="region of interest" description="Disordered" evidence="1">
    <location>
        <begin position="1"/>
        <end position="25"/>
    </location>
</feature>
<proteinExistence type="predicted"/>
<dbReference type="EMBL" id="MU850715">
    <property type="protein sequence ID" value="KAK2631180.1"/>
    <property type="molecule type" value="Genomic_DNA"/>
</dbReference>
<gene>
    <name evidence="2" type="ORF">EUGRSUZ_L03281</name>
</gene>
<protein>
    <submittedName>
        <fullName evidence="2">Uncharacterized protein</fullName>
    </submittedName>
</protein>
<name>A0AAD9T894_EUCGR</name>
<dbReference type="Proteomes" id="UP000030711">
    <property type="component" value="Unassembled WGS sequence"/>
</dbReference>